<dbReference type="Pfam" id="PF00144">
    <property type="entry name" value="Beta-lactamase"/>
    <property type="match status" value="1"/>
</dbReference>
<dbReference type="AlphaFoldDB" id="A0AAW3ZM67"/>
<feature type="domain" description="Beta-lactamase-related" evidence="2">
    <location>
        <begin position="46"/>
        <end position="355"/>
    </location>
</feature>
<sequence length="506" mass="56562">MRLKSIYLACALLCSSLSAPAVDAATPQQAAGQLQEFLAGLPDLGPGYAVTVVTADEVVLQHTQGLRNSATKALLTVDTPIYIASQTKAYMGLLAHLLDRRGVLPLNTPLNKHWPQLKLPDGLDPADWTLADLLNHRLPIEADEITYLEAYVTELDYRQYPDLIEYLAKKRDPGFLYDNLGYNIYAAILHQATGKPWQDWLQEAVFKPLKLNRSSARTSDFPAAELSFNHSWLGEAKGWELIAPKPDPLMQSAGGMMTSPADMGRWLQWQLGAQHGGSEFGAELRQASQTGVEYPRSSRNAYELPCDGYAFGWNVCDFEGHRLYIHGGGYTGARTMMAFSPDLGVGIGVFSNSDNATGWLTSRTVVMYLQFLIEHKDAAAWAKTRQEIYPERIAQLLELRQAEYNKARQNDRWNGWRWAPTQEQLAEFVGTYQADQLPLSIAISLVDNQLQLKAGSLQRQLEAADQDLFGAHALALQAPEALRFERDADGRLIGLHYQEQRFLRRP</sequence>
<proteinExistence type="predicted"/>
<dbReference type="Gene3D" id="3.40.710.10">
    <property type="entry name" value="DD-peptidase/beta-lactamase superfamily"/>
    <property type="match status" value="1"/>
</dbReference>
<keyword evidence="1" id="KW-0732">Signal</keyword>
<dbReference type="GO" id="GO:0016787">
    <property type="term" value="F:hydrolase activity"/>
    <property type="evidence" value="ECO:0007669"/>
    <property type="project" value="UniProtKB-KW"/>
</dbReference>
<comment type="caution">
    <text evidence="3">The sequence shown here is derived from an EMBL/GenBank/DDBJ whole genome shotgun (WGS) entry which is preliminary data.</text>
</comment>
<gene>
    <name evidence="3" type="ORF">IFO71_15025</name>
</gene>
<evidence type="ECO:0000313" key="4">
    <source>
        <dbReference type="Proteomes" id="UP000613768"/>
    </source>
</evidence>
<dbReference type="RefSeq" id="WP_192030475.1">
    <property type="nucleotide sequence ID" value="NZ_JACYTR010000039.1"/>
</dbReference>
<organism evidence="3 4">
    <name type="scientific">Pseudomarimonas arenosa</name>
    <dbReference type="NCBI Taxonomy" id="2774145"/>
    <lineage>
        <taxon>Bacteria</taxon>
        <taxon>Pseudomonadati</taxon>
        <taxon>Pseudomonadota</taxon>
        <taxon>Gammaproteobacteria</taxon>
        <taxon>Lysobacterales</taxon>
        <taxon>Lysobacteraceae</taxon>
        <taxon>Pseudomarimonas</taxon>
    </lineage>
</organism>
<accession>A0AAW3ZM67</accession>
<dbReference type="Proteomes" id="UP000613768">
    <property type="component" value="Unassembled WGS sequence"/>
</dbReference>
<dbReference type="PANTHER" id="PTHR46825">
    <property type="entry name" value="D-ALANYL-D-ALANINE-CARBOXYPEPTIDASE/ENDOPEPTIDASE AMPH"/>
    <property type="match status" value="1"/>
</dbReference>
<keyword evidence="4" id="KW-1185">Reference proteome</keyword>
<evidence type="ECO:0000313" key="3">
    <source>
        <dbReference type="EMBL" id="MBD8527053.1"/>
    </source>
</evidence>
<dbReference type="SUPFAM" id="SSF56601">
    <property type="entry name" value="beta-lactamase/transpeptidase-like"/>
    <property type="match status" value="1"/>
</dbReference>
<protein>
    <submittedName>
        <fullName evidence="3">Serine hydrolase</fullName>
    </submittedName>
</protein>
<feature type="signal peptide" evidence="1">
    <location>
        <begin position="1"/>
        <end position="21"/>
    </location>
</feature>
<dbReference type="InterPro" id="IPR012338">
    <property type="entry name" value="Beta-lactam/transpept-like"/>
</dbReference>
<dbReference type="PANTHER" id="PTHR46825:SF15">
    <property type="entry name" value="BETA-LACTAMASE-RELATED DOMAIN-CONTAINING PROTEIN"/>
    <property type="match status" value="1"/>
</dbReference>
<dbReference type="EMBL" id="JACYTR010000039">
    <property type="protein sequence ID" value="MBD8527053.1"/>
    <property type="molecule type" value="Genomic_DNA"/>
</dbReference>
<dbReference type="InterPro" id="IPR001466">
    <property type="entry name" value="Beta-lactam-related"/>
</dbReference>
<feature type="chain" id="PRO_5043374664" evidence="1">
    <location>
        <begin position="22"/>
        <end position="506"/>
    </location>
</feature>
<keyword evidence="3" id="KW-0378">Hydrolase</keyword>
<dbReference type="InterPro" id="IPR050491">
    <property type="entry name" value="AmpC-like"/>
</dbReference>
<evidence type="ECO:0000256" key="1">
    <source>
        <dbReference type="SAM" id="SignalP"/>
    </source>
</evidence>
<name>A0AAW3ZM67_9GAMM</name>
<evidence type="ECO:0000259" key="2">
    <source>
        <dbReference type="Pfam" id="PF00144"/>
    </source>
</evidence>
<reference evidence="3 4" key="1">
    <citation type="submission" date="2020-09" db="EMBL/GenBank/DDBJ databases">
        <title>Pseudoxanthomonas sp. CAU 1598 isolated from sand of Yaerae Beach.</title>
        <authorList>
            <person name="Kim W."/>
        </authorList>
    </citation>
    <scope>NUCLEOTIDE SEQUENCE [LARGE SCALE GENOMIC DNA]</scope>
    <source>
        <strain evidence="3 4">CAU 1598</strain>
    </source>
</reference>